<feature type="compositionally biased region" description="Acidic residues" evidence="1">
    <location>
        <begin position="53"/>
        <end position="63"/>
    </location>
</feature>
<protein>
    <submittedName>
        <fullName evidence="2">Uncharacterized protein</fullName>
    </submittedName>
</protein>
<evidence type="ECO:0000313" key="2">
    <source>
        <dbReference type="EMBL" id="MBB4154546.1"/>
    </source>
</evidence>
<feature type="compositionally biased region" description="Basic and acidic residues" evidence="1">
    <location>
        <begin position="1"/>
        <end position="12"/>
    </location>
</feature>
<name>A0A840FEA6_9SPHN</name>
<dbReference type="RefSeq" id="WP_183985199.1">
    <property type="nucleotide sequence ID" value="NZ_JACIEV010000007.1"/>
</dbReference>
<dbReference type="AlphaFoldDB" id="A0A840FEA6"/>
<gene>
    <name evidence="2" type="ORF">GGQ80_002462</name>
</gene>
<evidence type="ECO:0000256" key="1">
    <source>
        <dbReference type="SAM" id="MobiDB-lite"/>
    </source>
</evidence>
<accession>A0A840FEA6</accession>
<feature type="region of interest" description="Disordered" evidence="1">
    <location>
        <begin position="1"/>
        <end position="63"/>
    </location>
</feature>
<reference evidence="2 3" key="1">
    <citation type="submission" date="2020-08" db="EMBL/GenBank/DDBJ databases">
        <title>Genomic Encyclopedia of Type Strains, Phase IV (KMG-IV): sequencing the most valuable type-strain genomes for metagenomic binning, comparative biology and taxonomic classification.</title>
        <authorList>
            <person name="Goeker M."/>
        </authorList>
    </citation>
    <scope>NUCLEOTIDE SEQUENCE [LARGE SCALE GENOMIC DNA]</scope>
    <source>
        <strain evidence="2 3">YC6723</strain>
    </source>
</reference>
<evidence type="ECO:0000313" key="3">
    <source>
        <dbReference type="Proteomes" id="UP000529795"/>
    </source>
</evidence>
<organism evidence="2 3">
    <name type="scientific">Sphingomonas jinjuensis</name>
    <dbReference type="NCBI Taxonomy" id="535907"/>
    <lineage>
        <taxon>Bacteria</taxon>
        <taxon>Pseudomonadati</taxon>
        <taxon>Pseudomonadota</taxon>
        <taxon>Alphaproteobacteria</taxon>
        <taxon>Sphingomonadales</taxon>
        <taxon>Sphingomonadaceae</taxon>
        <taxon>Sphingomonas</taxon>
    </lineage>
</organism>
<comment type="caution">
    <text evidence="2">The sequence shown here is derived from an EMBL/GenBank/DDBJ whole genome shotgun (WGS) entry which is preliminary data.</text>
</comment>
<sequence>MTDDRGTKHEPDSFADLANQPTGSGVADEQNAFDHATDEAADDADPVPTQEGPEIDESEAQPS</sequence>
<dbReference type="Proteomes" id="UP000529795">
    <property type="component" value="Unassembled WGS sequence"/>
</dbReference>
<proteinExistence type="predicted"/>
<dbReference type="EMBL" id="JACIEV010000007">
    <property type="protein sequence ID" value="MBB4154546.1"/>
    <property type="molecule type" value="Genomic_DNA"/>
</dbReference>
<keyword evidence="3" id="KW-1185">Reference proteome</keyword>